<dbReference type="InterPro" id="IPR030678">
    <property type="entry name" value="Peptide/Ni-bd"/>
</dbReference>
<dbReference type="Pfam" id="PF00496">
    <property type="entry name" value="SBP_bac_5"/>
    <property type="match status" value="1"/>
</dbReference>
<dbReference type="InterPro" id="IPR000914">
    <property type="entry name" value="SBP_5_dom"/>
</dbReference>
<organism evidence="3 4">
    <name type="scientific">Oscillochloris trichoides DG-6</name>
    <dbReference type="NCBI Taxonomy" id="765420"/>
    <lineage>
        <taxon>Bacteria</taxon>
        <taxon>Bacillati</taxon>
        <taxon>Chloroflexota</taxon>
        <taxon>Chloroflexia</taxon>
        <taxon>Chloroflexales</taxon>
        <taxon>Chloroflexineae</taxon>
        <taxon>Oscillochloridaceae</taxon>
        <taxon>Oscillochloris</taxon>
    </lineage>
</organism>
<dbReference type="GO" id="GO:0042597">
    <property type="term" value="C:periplasmic space"/>
    <property type="evidence" value="ECO:0007669"/>
    <property type="project" value="UniProtKB-ARBA"/>
</dbReference>
<dbReference type="GO" id="GO:0015833">
    <property type="term" value="P:peptide transport"/>
    <property type="evidence" value="ECO:0007669"/>
    <property type="project" value="TreeGrafter"/>
</dbReference>
<evidence type="ECO:0000259" key="2">
    <source>
        <dbReference type="Pfam" id="PF00496"/>
    </source>
</evidence>
<dbReference type="GO" id="GO:0043190">
    <property type="term" value="C:ATP-binding cassette (ABC) transporter complex"/>
    <property type="evidence" value="ECO:0007669"/>
    <property type="project" value="InterPro"/>
</dbReference>
<gene>
    <name evidence="3" type="ORF">OSCT_2534</name>
</gene>
<dbReference type="EMBL" id="ADVR01000111">
    <property type="protein sequence ID" value="EFO79609.1"/>
    <property type="molecule type" value="Genomic_DNA"/>
</dbReference>
<reference evidence="3 4" key="1">
    <citation type="journal article" date="2011" name="J. Bacteriol.">
        <title>Draft genome sequence of the anoxygenic filamentous phototrophic bacterium Oscillochloris trichoides subsp. DG-6.</title>
        <authorList>
            <person name="Kuznetsov B.B."/>
            <person name="Ivanovsky R.N."/>
            <person name="Keppen O.I."/>
            <person name="Sukhacheva M.V."/>
            <person name="Bumazhkin B.K."/>
            <person name="Patutina E.O."/>
            <person name="Beletsky A.V."/>
            <person name="Mardanov A.V."/>
            <person name="Baslerov R.V."/>
            <person name="Panteleeva A.N."/>
            <person name="Kolganova T.V."/>
            <person name="Ravin N.V."/>
            <person name="Skryabin K.G."/>
        </authorList>
    </citation>
    <scope>NUCLEOTIDE SEQUENCE [LARGE SCALE GENOMIC DNA]</scope>
    <source>
        <strain evidence="3 4">DG-6</strain>
    </source>
</reference>
<feature type="chain" id="PRO_5003147078" evidence="1">
    <location>
        <begin position="23"/>
        <end position="606"/>
    </location>
</feature>
<keyword evidence="1" id="KW-0732">Signal</keyword>
<evidence type="ECO:0000313" key="3">
    <source>
        <dbReference type="EMBL" id="EFO79609.1"/>
    </source>
</evidence>
<dbReference type="PANTHER" id="PTHR30290">
    <property type="entry name" value="PERIPLASMIC BINDING COMPONENT OF ABC TRANSPORTER"/>
    <property type="match status" value="1"/>
</dbReference>
<dbReference type="SUPFAM" id="SSF53850">
    <property type="entry name" value="Periplasmic binding protein-like II"/>
    <property type="match status" value="1"/>
</dbReference>
<protein>
    <submittedName>
        <fullName evidence="3">Extracellular solute-binding protein family 5</fullName>
    </submittedName>
</protein>
<evidence type="ECO:0000256" key="1">
    <source>
        <dbReference type="SAM" id="SignalP"/>
    </source>
</evidence>
<dbReference type="Proteomes" id="UP000054010">
    <property type="component" value="Unassembled WGS sequence"/>
</dbReference>
<dbReference type="AlphaFoldDB" id="E1IGT3"/>
<dbReference type="InterPro" id="IPR039424">
    <property type="entry name" value="SBP_5"/>
</dbReference>
<dbReference type="PIRSF" id="PIRSF002741">
    <property type="entry name" value="MppA"/>
    <property type="match status" value="1"/>
</dbReference>
<feature type="domain" description="Solute-binding protein family 5" evidence="2">
    <location>
        <begin position="109"/>
        <end position="484"/>
    </location>
</feature>
<dbReference type="STRING" id="765420.OSCT_2534"/>
<dbReference type="Gene3D" id="3.10.105.10">
    <property type="entry name" value="Dipeptide-binding Protein, Domain 3"/>
    <property type="match status" value="1"/>
</dbReference>
<evidence type="ECO:0000313" key="4">
    <source>
        <dbReference type="Proteomes" id="UP000054010"/>
    </source>
</evidence>
<dbReference type="eggNOG" id="COG0747">
    <property type="taxonomic scope" value="Bacteria"/>
</dbReference>
<dbReference type="PANTHER" id="PTHR30290:SF65">
    <property type="entry name" value="MONOACYL PHOSPHATIDYLINOSITOL TETRAMANNOSIDE-BINDING PROTEIN LPQW-RELATED"/>
    <property type="match status" value="1"/>
</dbReference>
<dbReference type="GO" id="GO:1904680">
    <property type="term" value="F:peptide transmembrane transporter activity"/>
    <property type="evidence" value="ECO:0007669"/>
    <property type="project" value="TreeGrafter"/>
</dbReference>
<dbReference type="Gene3D" id="3.40.190.10">
    <property type="entry name" value="Periplasmic binding protein-like II"/>
    <property type="match status" value="1"/>
</dbReference>
<comment type="caution">
    <text evidence="3">The sequence shown here is derived from an EMBL/GenBank/DDBJ whole genome shotgun (WGS) entry which is preliminary data.</text>
</comment>
<sequence length="606" mass="65742">MLRKRIWTLMTVGMLAATLLSACGGNSAPMPTTAPTTAPTAAAGTAVVEPTAIPAESPTPVASANSGTLKILYSQAITVLNPYLSSGSKDLDGATIILEPLAHYNQDDELVPALAAEIPSLDNGGIAADYRSITWKLKSDVLWSDGTPFSADDVVFTWKYCTDEATGCVWTSLFANVEQIEALDATTVKITWKQPTPNPFTTFVSRSGLILQQAQFANCIGANAMQDTNCQAANLAPIGTNAYKVKEFRPGDMVIYEKNPNYRDAANTYFDLVEIKGGGDPASAARAVCETGEADFTGNLQVTKAVLEPILAAGMCDTVAGGSAGVERINFNFANPDPALGEQRSEPDQPNPILNDLRVRQAIAKAIDRQMIAEQLFGSSGVPTCNISVIPQAYTSTSLTCERDVEGAKALLDAAGWLMPEGGKVRERDGQPLRLSFQTNINALRQSEQAIIKSNLADVGIQVDLEAYDSSVFFGSAADNEHTMHQFFADLQMYSNRPMDYGLDSYFQAWICAEVNARENQWTKANDLRYCNADYDALYNQFVSEFDPSKRAELAKQLNDFLINDAVVIPLINRLTPNAKAKNLDGPTHSSFDSMFWNIATWKRVP</sequence>
<keyword evidence="4" id="KW-1185">Reference proteome</keyword>
<name>E1IGT3_9CHLR</name>
<dbReference type="PROSITE" id="PS51257">
    <property type="entry name" value="PROKAR_LIPOPROTEIN"/>
    <property type="match status" value="1"/>
</dbReference>
<dbReference type="CDD" id="cd08513">
    <property type="entry name" value="PBP2_thermophilic_Hb8_like"/>
    <property type="match status" value="1"/>
</dbReference>
<proteinExistence type="predicted"/>
<feature type="signal peptide" evidence="1">
    <location>
        <begin position="1"/>
        <end position="22"/>
    </location>
</feature>
<accession>E1IGT3</accession>
<dbReference type="HOGENOM" id="CLU_017028_8_6_0"/>